<dbReference type="Gene3D" id="1.25.40.10">
    <property type="entry name" value="Tetratricopeptide repeat domain"/>
    <property type="match status" value="1"/>
</dbReference>
<proteinExistence type="predicted"/>
<organism evidence="1 2">
    <name type="scientific">Clostridium argentinense CDC 2741</name>
    <dbReference type="NCBI Taxonomy" id="1418104"/>
    <lineage>
        <taxon>Bacteria</taxon>
        <taxon>Bacillati</taxon>
        <taxon>Bacillota</taxon>
        <taxon>Clostridia</taxon>
        <taxon>Eubacteriales</taxon>
        <taxon>Clostridiaceae</taxon>
        <taxon>Clostridium</taxon>
    </lineage>
</organism>
<dbReference type="AlphaFoldDB" id="A0A0C1U559"/>
<name>A0A0C1U559_9CLOT</name>
<reference evidence="1 2" key="1">
    <citation type="journal article" date="2015" name="Infect. Genet. Evol.">
        <title>Genomic sequences of six botulinum neurotoxin-producing strains representing three clostridial species illustrate the mobility and diversity of botulinum neurotoxin genes.</title>
        <authorList>
            <person name="Smith T.J."/>
            <person name="Hill K.K."/>
            <person name="Xie G."/>
            <person name="Foley B.T."/>
            <person name="Williamson C.H."/>
            <person name="Foster J.T."/>
            <person name="Johnson S.L."/>
            <person name="Chertkov O."/>
            <person name="Teshima H."/>
            <person name="Gibbons H.S."/>
            <person name="Johnsky L.A."/>
            <person name="Karavis M.A."/>
            <person name="Smith L.A."/>
        </authorList>
    </citation>
    <scope>NUCLEOTIDE SEQUENCE [LARGE SCALE GENOMIC DNA]</scope>
    <source>
        <strain evidence="1 2">CDC 2741</strain>
    </source>
</reference>
<accession>A0A0C1U559</accession>
<dbReference type="EMBL" id="AYSO01000013">
    <property type="protein sequence ID" value="KIE47879.1"/>
    <property type="molecule type" value="Genomic_DNA"/>
</dbReference>
<sequence>MKNNKIDNETYRKRIYFNVALSCKKLNKSKEGLHYINKLKSEFKLTEGQLNDITLLEGTLYRQKGDYKLAEIKLREYLDLNIKVKCNRNVVIAYNNLAYYYRLLKDYGRAKFYIDMGLQVSSNNNIDNELLAQILHEAFCIYMKFDEDKMLHYFNKTLDKAFLISDNRTILDSINRIFDYFKEKDNKNRNLEILKDIDEKAKNYDKKNELGEIYLRAFSYIDF</sequence>
<keyword evidence="2" id="KW-1185">Reference proteome</keyword>
<gene>
    <name evidence="1" type="ORF">U732_3652</name>
</gene>
<dbReference type="Proteomes" id="UP000031366">
    <property type="component" value="Unassembled WGS sequence"/>
</dbReference>
<evidence type="ECO:0000313" key="1">
    <source>
        <dbReference type="EMBL" id="KIE47879.1"/>
    </source>
</evidence>
<dbReference type="RefSeq" id="WP_039630877.1">
    <property type="nucleotide sequence ID" value="NZ_AYSO01000013.1"/>
</dbReference>
<evidence type="ECO:0000313" key="2">
    <source>
        <dbReference type="Proteomes" id="UP000031366"/>
    </source>
</evidence>
<dbReference type="SUPFAM" id="SSF48452">
    <property type="entry name" value="TPR-like"/>
    <property type="match status" value="1"/>
</dbReference>
<dbReference type="InterPro" id="IPR011990">
    <property type="entry name" value="TPR-like_helical_dom_sf"/>
</dbReference>
<comment type="caution">
    <text evidence="1">The sequence shown here is derived from an EMBL/GenBank/DDBJ whole genome shotgun (WGS) entry which is preliminary data.</text>
</comment>
<protein>
    <submittedName>
        <fullName evidence="1">TPR repeat family protein</fullName>
    </submittedName>
</protein>